<evidence type="ECO:0000313" key="5">
    <source>
        <dbReference type="EMBL" id="USG62532.1"/>
    </source>
</evidence>
<dbReference type="Gene3D" id="2.40.50.840">
    <property type="match status" value="1"/>
</dbReference>
<dbReference type="EMBL" id="CP098747">
    <property type="protein sequence ID" value="USG62532.1"/>
    <property type="molecule type" value="Genomic_DNA"/>
</dbReference>
<dbReference type="PANTHER" id="PTHR18919">
    <property type="entry name" value="ACETYL-COA C-ACYLTRANSFERASE"/>
    <property type="match status" value="1"/>
</dbReference>
<keyword evidence="2" id="KW-0808">Transferase</keyword>
<dbReference type="Proteomes" id="UP001056291">
    <property type="component" value="Chromosome"/>
</dbReference>
<keyword evidence="6" id="KW-1185">Reference proteome</keyword>
<accession>A0ABY4W5R5</accession>
<gene>
    <name evidence="5" type="ORF">NBZ79_06035</name>
</gene>
<protein>
    <submittedName>
        <fullName evidence="5">Acetyl-CoA acetyltransferase</fullName>
    </submittedName>
</protein>
<dbReference type="SUPFAM" id="SSF53901">
    <property type="entry name" value="Thiolase-like"/>
    <property type="match status" value="1"/>
</dbReference>
<evidence type="ECO:0000256" key="2">
    <source>
        <dbReference type="ARBA" id="ARBA00022679"/>
    </source>
</evidence>
<dbReference type="Gene3D" id="3.40.47.10">
    <property type="match status" value="1"/>
</dbReference>
<dbReference type="PANTHER" id="PTHR18919:SF139">
    <property type="entry name" value="THIOLASE-LIKE PROTEIN TYPE 1 ADDITIONAL C-TERMINAL DOMAIN-CONTAINING PROTEIN"/>
    <property type="match status" value="1"/>
</dbReference>
<evidence type="ECO:0000259" key="4">
    <source>
        <dbReference type="Pfam" id="PF18313"/>
    </source>
</evidence>
<reference evidence="5" key="1">
    <citation type="submission" date="2022-06" db="EMBL/GenBank/DDBJ databases">
        <title>Sneathiella actinostolidae sp. nov., isolated from a sea anemonein the Western Pacific Ocean.</title>
        <authorList>
            <person name="Wei M.J."/>
        </authorList>
    </citation>
    <scope>NUCLEOTIDE SEQUENCE</scope>
    <source>
        <strain evidence="5">PHK-P5</strain>
    </source>
</reference>
<evidence type="ECO:0000256" key="3">
    <source>
        <dbReference type="ARBA" id="ARBA00023315"/>
    </source>
</evidence>
<dbReference type="RefSeq" id="WP_251936382.1">
    <property type="nucleotide sequence ID" value="NZ_CP098747.1"/>
</dbReference>
<name>A0ABY4W5R5_9PROT</name>
<comment type="similarity">
    <text evidence="1">Belongs to the thiolase-like superfamily. Thiolase family.</text>
</comment>
<keyword evidence="3" id="KW-0012">Acyltransferase</keyword>
<proteinExistence type="inferred from homology"/>
<evidence type="ECO:0000256" key="1">
    <source>
        <dbReference type="ARBA" id="ARBA00010982"/>
    </source>
</evidence>
<evidence type="ECO:0000313" key="6">
    <source>
        <dbReference type="Proteomes" id="UP001056291"/>
    </source>
</evidence>
<feature type="domain" description="Thiolase-like protein type 1 additional C-terminal" evidence="4">
    <location>
        <begin position="425"/>
        <end position="504"/>
    </location>
</feature>
<dbReference type="Pfam" id="PF18313">
    <property type="entry name" value="TLP1_add_C"/>
    <property type="match status" value="1"/>
</dbReference>
<dbReference type="InterPro" id="IPR040771">
    <property type="entry name" value="TLP1_add_C"/>
</dbReference>
<sequence length="511" mass="55659">MDYNRIPILIGCGQVTQREPDPNLALGPLDLTAAAARQAAEDAGGGNALLSSLDTIVVIRSFSDTSWRFASPFGRASNPPKSIADRIGNSGAKRHIYTYPGGNMPQWCINRLGEKISAGEVDAALICGGEALATQRNARRAKVDLDWNEDAGGEPEQWGVATRGWNENEERHRMAGAIFAYPLFENAIRGHKGRSISEHLTAMGALFAGFSDIASRNPLADRRQGYSARQISTLSADNPFIGFPYTKLMNANAYIDQASSVILTSVAKAKALGISEDRWVYLHGCADAYDHWYISDRHNFHSSPAMRVVAQEALEMANIDISAIDKFDLYSCFPSSVEIACREMGIEEEDPRGLTVTGGLPYFGGPGNNYVTHAIAEMMNEVRKAPGSRGMITANGNYVTKQSVGIYSTDPTAQPFAPKDPVIYQQAINDHKGPDVAEIAHGLAQVETYTVMHDREGPSYAILFGQLQDGRRFIANTPEDPVLLQNMVDQDFLGVQGQVVNKDGQNIFTPV</sequence>
<organism evidence="5 6">
    <name type="scientific">Sneathiella marina</name>
    <dbReference type="NCBI Taxonomy" id="2950108"/>
    <lineage>
        <taxon>Bacteria</taxon>
        <taxon>Pseudomonadati</taxon>
        <taxon>Pseudomonadota</taxon>
        <taxon>Alphaproteobacteria</taxon>
        <taxon>Sneathiellales</taxon>
        <taxon>Sneathiellaceae</taxon>
        <taxon>Sneathiella</taxon>
    </lineage>
</organism>
<dbReference type="InterPro" id="IPR016039">
    <property type="entry name" value="Thiolase-like"/>
</dbReference>